<feature type="compositionally biased region" description="Gly residues" evidence="1">
    <location>
        <begin position="66"/>
        <end position="81"/>
    </location>
</feature>
<evidence type="ECO:0000313" key="3">
    <source>
        <dbReference type="Proteomes" id="UP001449795"/>
    </source>
</evidence>
<dbReference type="RefSeq" id="WP_342629085.1">
    <property type="nucleotide sequence ID" value="NZ_CP152276.1"/>
</dbReference>
<dbReference type="PROSITE" id="PS51257">
    <property type="entry name" value="PROKAR_LIPOPROTEIN"/>
    <property type="match status" value="1"/>
</dbReference>
<feature type="region of interest" description="Disordered" evidence="1">
    <location>
        <begin position="47"/>
        <end position="157"/>
    </location>
</feature>
<dbReference type="Proteomes" id="UP001449795">
    <property type="component" value="Chromosome"/>
</dbReference>
<reference evidence="2 3" key="1">
    <citation type="submission" date="2024-04" db="EMBL/GenBank/DDBJ databases">
        <title>Complete genome sequence of Nguyenibacter vanlangesis HBCM-1154, a strain capable of nitrogen fixation, IAA production, and phosphorus solubilization isolated from sugarcane soil.</title>
        <authorList>
            <person name="MY HANH P."/>
        </authorList>
    </citation>
    <scope>NUCLEOTIDE SEQUENCE [LARGE SCALE GENOMIC DNA]</scope>
    <source>
        <strain evidence="2 3">HBCM 1154</strain>
    </source>
</reference>
<evidence type="ECO:0000313" key="2">
    <source>
        <dbReference type="EMBL" id="XAE43707.1"/>
    </source>
</evidence>
<proteinExistence type="predicted"/>
<evidence type="ECO:0008006" key="4">
    <source>
        <dbReference type="Google" id="ProtNLM"/>
    </source>
</evidence>
<organism evidence="2 3">
    <name type="scientific">Nguyenibacter vanlangensis</name>
    <dbReference type="NCBI Taxonomy" id="1216886"/>
    <lineage>
        <taxon>Bacteria</taxon>
        <taxon>Pseudomonadati</taxon>
        <taxon>Pseudomonadota</taxon>
        <taxon>Alphaproteobacteria</taxon>
        <taxon>Acetobacterales</taxon>
        <taxon>Acetobacteraceae</taxon>
        <taxon>Nguyenibacter</taxon>
    </lineage>
</organism>
<gene>
    <name evidence="2" type="ORF">AAC691_04485</name>
</gene>
<evidence type="ECO:0000256" key="1">
    <source>
        <dbReference type="SAM" id="MobiDB-lite"/>
    </source>
</evidence>
<accession>A0ABZ3D8A2</accession>
<dbReference type="EMBL" id="CP152276">
    <property type="protein sequence ID" value="XAE43707.1"/>
    <property type="molecule type" value="Genomic_DNA"/>
</dbReference>
<sequence>MRLFLERRSGACRVWVRSVWVPPAFVLLACLLPACLAGCAPKRPDGDSIDVPPEGMAAADAPAAQSGGGPHGGGRHGGGWRGGRDDAAPGDPAARPPDYQPLPDALGMQIIASGFDPNAAGDESADKDGGGHYVIPDTQVSYGPHGRRGGGQGGVGP</sequence>
<protein>
    <recommendedName>
        <fullName evidence="4">Lipoprotein</fullName>
    </recommendedName>
</protein>
<keyword evidence="3" id="KW-1185">Reference proteome</keyword>
<name>A0ABZ3D8A2_9PROT</name>
<feature type="compositionally biased region" description="Low complexity" evidence="1">
    <location>
        <begin position="52"/>
        <end position="65"/>
    </location>
</feature>